<dbReference type="SUPFAM" id="SSF81901">
    <property type="entry name" value="HCP-like"/>
    <property type="match status" value="1"/>
</dbReference>
<protein>
    <submittedName>
        <fullName evidence="2">Uncharacterized protein</fullName>
    </submittedName>
</protein>
<evidence type="ECO:0000313" key="3">
    <source>
        <dbReference type="Proteomes" id="UP001189624"/>
    </source>
</evidence>
<dbReference type="AlphaFoldDB" id="A0AA86RXV7"/>
<reference evidence="2" key="1">
    <citation type="submission" date="2023-10" db="EMBL/GenBank/DDBJ databases">
        <authorList>
            <person name="Domelevo Entfellner J.-B."/>
        </authorList>
    </citation>
    <scope>NUCLEOTIDE SEQUENCE</scope>
</reference>
<dbReference type="PANTHER" id="PTHR36792">
    <property type="entry name" value="EXPRESSED PROTEIN"/>
    <property type="match status" value="1"/>
</dbReference>
<accession>A0AA86RXV7</accession>
<dbReference type="EMBL" id="OY731398">
    <property type="protein sequence ID" value="CAJ1857964.1"/>
    <property type="molecule type" value="Genomic_DNA"/>
</dbReference>
<dbReference type="InterPro" id="IPR011990">
    <property type="entry name" value="TPR-like_helical_dom_sf"/>
</dbReference>
<organism evidence="2 3">
    <name type="scientific">Sphenostylis stenocarpa</name>
    <dbReference type="NCBI Taxonomy" id="92480"/>
    <lineage>
        <taxon>Eukaryota</taxon>
        <taxon>Viridiplantae</taxon>
        <taxon>Streptophyta</taxon>
        <taxon>Embryophyta</taxon>
        <taxon>Tracheophyta</taxon>
        <taxon>Spermatophyta</taxon>
        <taxon>Magnoliopsida</taxon>
        <taxon>eudicotyledons</taxon>
        <taxon>Gunneridae</taxon>
        <taxon>Pentapetalae</taxon>
        <taxon>rosids</taxon>
        <taxon>fabids</taxon>
        <taxon>Fabales</taxon>
        <taxon>Fabaceae</taxon>
        <taxon>Papilionoideae</taxon>
        <taxon>50 kb inversion clade</taxon>
        <taxon>NPAAA clade</taxon>
        <taxon>indigoferoid/millettioid clade</taxon>
        <taxon>Phaseoleae</taxon>
        <taxon>Sphenostylis</taxon>
    </lineage>
</organism>
<dbReference type="InterPro" id="IPR006597">
    <property type="entry name" value="Sel1-like"/>
</dbReference>
<keyword evidence="3" id="KW-1185">Reference proteome</keyword>
<dbReference type="PANTHER" id="PTHR36792:SF7">
    <property type="entry name" value="TETRATRICOPEPTIDE-LIKE HELICAL DOMAIN-CONTAINING PROTEIN-RELATED"/>
    <property type="match status" value="1"/>
</dbReference>
<name>A0AA86RXV7_9FABA</name>
<dbReference type="Gene3D" id="1.25.40.10">
    <property type="entry name" value="Tetratricopeptide repeat domain"/>
    <property type="match status" value="1"/>
</dbReference>
<gene>
    <name evidence="2" type="ORF">AYBTSS11_LOCUS2097</name>
</gene>
<feature type="region of interest" description="Disordered" evidence="1">
    <location>
        <begin position="26"/>
        <end position="50"/>
    </location>
</feature>
<dbReference type="Proteomes" id="UP001189624">
    <property type="component" value="Chromosome 1"/>
</dbReference>
<proteinExistence type="predicted"/>
<evidence type="ECO:0000313" key="2">
    <source>
        <dbReference type="EMBL" id="CAJ1857964.1"/>
    </source>
</evidence>
<evidence type="ECO:0000256" key="1">
    <source>
        <dbReference type="SAM" id="MobiDB-lite"/>
    </source>
</evidence>
<dbReference type="SMART" id="SM00671">
    <property type="entry name" value="SEL1"/>
    <property type="match status" value="1"/>
</dbReference>
<dbReference type="Gramene" id="rna-AYBTSS11_LOCUS2097">
    <property type="protein sequence ID" value="CAJ1857964.1"/>
    <property type="gene ID" value="gene-AYBTSS11_LOCUS2097"/>
</dbReference>
<sequence>MGKYLESAARLEELSRIVSSAKPNIRLKGTLPRSPNRVATPRSATPIGVKVEPGKKMEPLEECRTPLAKVVADCAKRWFQDTLKEAKAGDTAMQVLVGQMYNSGYGVPRDPKKGHVWISKASRNRNSVWKVCDKRPGYRASDSDSCDLENKQ</sequence>